<gene>
    <name evidence="2" type="ORF">L9S41_15265</name>
</gene>
<dbReference type="Pfam" id="PF00149">
    <property type="entry name" value="Metallophos"/>
    <property type="match status" value="1"/>
</dbReference>
<proteinExistence type="predicted"/>
<dbReference type="PANTHER" id="PTHR42850:SF4">
    <property type="entry name" value="ZINC-DEPENDENT ENDOPOLYPHOSPHATASE"/>
    <property type="match status" value="1"/>
</dbReference>
<reference evidence="2" key="1">
    <citation type="journal article" date="2022" name="Environ. Microbiol.">
        <title>Geoalkalibacter halelectricus SAP #1 sp. nov. possessing extracellular electron transfer and mineral#reducing capabilities from a haloalkaline environment.</title>
        <authorList>
            <person name="Yadav S."/>
            <person name="Singh R."/>
            <person name="Sundharam S.S."/>
            <person name="Chaudhary S."/>
            <person name="Krishnamurthi S."/>
            <person name="Patil S.A."/>
        </authorList>
    </citation>
    <scope>NUCLEOTIDE SEQUENCE</scope>
    <source>
        <strain evidence="2">SAP-1</strain>
    </source>
</reference>
<evidence type="ECO:0000313" key="2">
    <source>
        <dbReference type="EMBL" id="UWZ79024.1"/>
    </source>
</evidence>
<dbReference type="PANTHER" id="PTHR42850">
    <property type="entry name" value="METALLOPHOSPHOESTERASE"/>
    <property type="match status" value="1"/>
</dbReference>
<evidence type="ECO:0000259" key="1">
    <source>
        <dbReference type="Pfam" id="PF00149"/>
    </source>
</evidence>
<dbReference type="RefSeq" id="WP_260747379.1">
    <property type="nucleotide sequence ID" value="NZ_CP092109.1"/>
</dbReference>
<dbReference type="PRINTS" id="PR00114">
    <property type="entry name" value="STPHPHTASE"/>
</dbReference>
<sequence>MTMKLNNLSGRLLAVGDVHGCLRPLETLMDQVAPGPRDQVVFLGDYIDRGPDSAGVVDYLCDFGRRFPATVFLKGNHEAMFLDFLAGRDRYSFLANGGQATLDSYEQRGLEIIPAEHLRFFNNLRLYYEIPDFIFVHAGLLPGLPPNRQSEEDLLWIRNQFLSSGYSWNKTVVFGHTPQDNGPLVQPGRLGLDTGAVYGRTLTCCEVRTHRFWSVPAGEPKRKRFFLF</sequence>
<accession>A0ABY5ZMT9</accession>
<dbReference type="Gene3D" id="3.60.21.10">
    <property type="match status" value="1"/>
</dbReference>
<dbReference type="InterPro" id="IPR004843">
    <property type="entry name" value="Calcineurin-like_PHP"/>
</dbReference>
<dbReference type="InterPro" id="IPR050126">
    <property type="entry name" value="Ap4A_hydrolase"/>
</dbReference>
<dbReference type="SUPFAM" id="SSF56300">
    <property type="entry name" value="Metallo-dependent phosphatases"/>
    <property type="match status" value="1"/>
</dbReference>
<protein>
    <submittedName>
        <fullName evidence="2">Serine/threonine protein phosphatase</fullName>
    </submittedName>
</protein>
<dbReference type="InterPro" id="IPR029052">
    <property type="entry name" value="Metallo-depent_PP-like"/>
</dbReference>
<dbReference type="EMBL" id="CP092109">
    <property type="protein sequence ID" value="UWZ79024.1"/>
    <property type="molecule type" value="Genomic_DNA"/>
</dbReference>
<dbReference type="Proteomes" id="UP001060414">
    <property type="component" value="Chromosome"/>
</dbReference>
<dbReference type="CDD" id="cd00144">
    <property type="entry name" value="MPP_PPP_family"/>
    <property type="match status" value="1"/>
</dbReference>
<dbReference type="InterPro" id="IPR006186">
    <property type="entry name" value="Ser/Thr-sp_prot-phosphatase"/>
</dbReference>
<organism evidence="2 3">
    <name type="scientific">Geoalkalibacter halelectricus</name>
    <dbReference type="NCBI Taxonomy" id="2847045"/>
    <lineage>
        <taxon>Bacteria</taxon>
        <taxon>Pseudomonadati</taxon>
        <taxon>Thermodesulfobacteriota</taxon>
        <taxon>Desulfuromonadia</taxon>
        <taxon>Desulfuromonadales</taxon>
        <taxon>Geoalkalibacteraceae</taxon>
        <taxon>Geoalkalibacter</taxon>
    </lineage>
</organism>
<keyword evidence="3" id="KW-1185">Reference proteome</keyword>
<evidence type="ECO:0000313" key="3">
    <source>
        <dbReference type="Proteomes" id="UP001060414"/>
    </source>
</evidence>
<feature type="domain" description="Calcineurin-like phosphoesterase" evidence="1">
    <location>
        <begin position="11"/>
        <end position="180"/>
    </location>
</feature>
<name>A0ABY5ZMT9_9BACT</name>